<name>A0A401JAN7_9PROT</name>
<reference evidence="1 2" key="1">
    <citation type="journal article" date="2019" name="Front. Microbiol.">
        <title>Genomes of Neutrophilic Sulfur-Oxidizing Chemolithoautotrophs Representing 9 Proteobacterial Species From 8 Genera.</title>
        <authorList>
            <person name="Watanabe T."/>
            <person name="Kojima H."/>
            <person name="Umezawa K."/>
            <person name="Hori C."/>
            <person name="Takasuka T.E."/>
            <person name="Kato Y."/>
            <person name="Fukui M."/>
        </authorList>
    </citation>
    <scope>NUCLEOTIDE SEQUENCE [LARGE SCALE GENOMIC DNA]</scope>
    <source>
        <strain evidence="1 2">TTN</strain>
    </source>
</reference>
<dbReference type="RefSeq" id="WP_223247623.1">
    <property type="nucleotide sequence ID" value="NZ_BGOW01000002.1"/>
</dbReference>
<comment type="caution">
    <text evidence="1">The sequence shown here is derived from an EMBL/GenBank/DDBJ whole genome shotgun (WGS) entry which is preliminary data.</text>
</comment>
<evidence type="ECO:0000313" key="2">
    <source>
        <dbReference type="Proteomes" id="UP000286806"/>
    </source>
</evidence>
<organism evidence="1 2">
    <name type="scientific">Sulfuriferula multivorans</name>
    <dbReference type="NCBI Taxonomy" id="1559896"/>
    <lineage>
        <taxon>Bacteria</taxon>
        <taxon>Pseudomonadati</taxon>
        <taxon>Pseudomonadota</taxon>
        <taxon>Betaproteobacteria</taxon>
        <taxon>Nitrosomonadales</taxon>
        <taxon>Sulfuricellaceae</taxon>
        <taxon>Sulfuriferula</taxon>
    </lineage>
</organism>
<keyword evidence="2" id="KW-1185">Reference proteome</keyword>
<dbReference type="AlphaFoldDB" id="A0A401JAN7"/>
<gene>
    <name evidence="1" type="ORF">SFMTTN_0504</name>
</gene>
<dbReference type="EMBL" id="BGOW01000002">
    <property type="protein sequence ID" value="GBL44703.1"/>
    <property type="molecule type" value="Genomic_DNA"/>
</dbReference>
<proteinExistence type="predicted"/>
<evidence type="ECO:0000313" key="1">
    <source>
        <dbReference type="EMBL" id="GBL44703.1"/>
    </source>
</evidence>
<protein>
    <submittedName>
        <fullName evidence="1">Uncharacterized protein</fullName>
    </submittedName>
</protein>
<sequence length="92" mass="10369">MLSGQKTIWREGPVTWLFIFDFTDWRNIMPLKKGTSKAAVSSNVKTLVHEWEKDGKIGNSHPASKQKAVKQAIAISLKKAGKSRTQTHVHKK</sequence>
<dbReference type="Proteomes" id="UP000286806">
    <property type="component" value="Unassembled WGS sequence"/>
</dbReference>
<accession>A0A401JAN7</accession>